<dbReference type="EMBL" id="JTDE01005459">
    <property type="protein sequence ID" value="KAF7249485.1"/>
    <property type="molecule type" value="Genomic_DNA"/>
</dbReference>
<organism evidence="1 2">
    <name type="scientific">Paragonimus skrjabini miyazakii</name>
    <dbReference type="NCBI Taxonomy" id="59628"/>
    <lineage>
        <taxon>Eukaryota</taxon>
        <taxon>Metazoa</taxon>
        <taxon>Spiralia</taxon>
        <taxon>Lophotrochozoa</taxon>
        <taxon>Platyhelminthes</taxon>
        <taxon>Trematoda</taxon>
        <taxon>Digenea</taxon>
        <taxon>Plagiorchiida</taxon>
        <taxon>Troglotremata</taxon>
        <taxon>Troglotrematidae</taxon>
        <taxon>Paragonimus</taxon>
    </lineage>
</organism>
<accession>A0A8S9YML4</accession>
<protein>
    <submittedName>
        <fullName evidence="1">Uncharacterized protein</fullName>
    </submittedName>
</protein>
<evidence type="ECO:0000313" key="2">
    <source>
        <dbReference type="Proteomes" id="UP000822476"/>
    </source>
</evidence>
<gene>
    <name evidence="1" type="ORF">EG68_08946</name>
</gene>
<keyword evidence="2" id="KW-1185">Reference proteome</keyword>
<evidence type="ECO:0000313" key="1">
    <source>
        <dbReference type="EMBL" id="KAF7249485.1"/>
    </source>
</evidence>
<comment type="caution">
    <text evidence="1">The sequence shown here is derived from an EMBL/GenBank/DDBJ whole genome shotgun (WGS) entry which is preliminary data.</text>
</comment>
<dbReference type="Proteomes" id="UP000822476">
    <property type="component" value="Unassembled WGS sequence"/>
</dbReference>
<proteinExistence type="predicted"/>
<sequence>MNESVNEDPALPAESSISDDLRKAFLQLGASLAWRSVILDVVRKCHPEIPKDPRTILHAQICRRLWEVSAGLIQHNSFHDTPDDTWMPCFRKLKIHAPFEEAWSHIREVDLDDSLRTVPMMAPSSLQKVLGTILNPTSSTSSKTTVPPLVDTDKDKSFGHVNSQTALLHRLSQDVHLLLLKVDMLEKLMRSKSGVHRSPDDNTKSLTCLPFMAPYRTLTDFDTGEVILTSEKKENSGTV</sequence>
<name>A0A8S9YML4_9TREM</name>
<dbReference type="AlphaFoldDB" id="A0A8S9YML4"/>
<reference evidence="1" key="1">
    <citation type="submission" date="2019-07" db="EMBL/GenBank/DDBJ databases">
        <title>Annotation for the trematode Paragonimus miyazaki's.</title>
        <authorList>
            <person name="Choi Y.-J."/>
        </authorList>
    </citation>
    <scope>NUCLEOTIDE SEQUENCE</scope>
    <source>
        <strain evidence="1">Japan</strain>
    </source>
</reference>
<dbReference type="OrthoDB" id="7697185at2759"/>